<protein>
    <recommendedName>
        <fullName evidence="4">Secreted protein</fullName>
    </recommendedName>
</protein>
<name>A0AAV9XEK0_9PEZI</name>
<feature type="chain" id="PRO_5043922937" description="Secreted protein" evidence="1">
    <location>
        <begin position="21"/>
        <end position="101"/>
    </location>
</feature>
<keyword evidence="3" id="KW-1185">Reference proteome</keyword>
<organism evidence="2 3">
    <name type="scientific">Orbilia ellipsospora</name>
    <dbReference type="NCBI Taxonomy" id="2528407"/>
    <lineage>
        <taxon>Eukaryota</taxon>
        <taxon>Fungi</taxon>
        <taxon>Dikarya</taxon>
        <taxon>Ascomycota</taxon>
        <taxon>Pezizomycotina</taxon>
        <taxon>Orbiliomycetes</taxon>
        <taxon>Orbiliales</taxon>
        <taxon>Orbiliaceae</taxon>
        <taxon>Orbilia</taxon>
    </lineage>
</organism>
<sequence>MRINGALPWVLLFHFCCISAVELEAEKWGFPRIESLVLWVYKTLPNIKVSLLLYRHNNPHHKRAPECSLNILNCIMRHVASSNAPTGVIQAVEVFVRVPIC</sequence>
<evidence type="ECO:0000313" key="3">
    <source>
        <dbReference type="Proteomes" id="UP001365542"/>
    </source>
</evidence>
<reference evidence="2 3" key="1">
    <citation type="submission" date="2019-10" db="EMBL/GenBank/DDBJ databases">
        <authorList>
            <person name="Palmer J.M."/>
        </authorList>
    </citation>
    <scope>NUCLEOTIDE SEQUENCE [LARGE SCALE GENOMIC DNA]</scope>
    <source>
        <strain evidence="2 3">TWF694</strain>
    </source>
</reference>
<evidence type="ECO:0008006" key="4">
    <source>
        <dbReference type="Google" id="ProtNLM"/>
    </source>
</evidence>
<dbReference type="EMBL" id="JAVHJO010000005">
    <property type="protein sequence ID" value="KAK6540533.1"/>
    <property type="molecule type" value="Genomic_DNA"/>
</dbReference>
<accession>A0AAV9XEK0</accession>
<dbReference type="Proteomes" id="UP001365542">
    <property type="component" value="Unassembled WGS sequence"/>
</dbReference>
<gene>
    <name evidence="2" type="ORF">TWF694_009324</name>
</gene>
<evidence type="ECO:0000313" key="2">
    <source>
        <dbReference type="EMBL" id="KAK6540533.1"/>
    </source>
</evidence>
<proteinExistence type="predicted"/>
<keyword evidence="1" id="KW-0732">Signal</keyword>
<evidence type="ECO:0000256" key="1">
    <source>
        <dbReference type="SAM" id="SignalP"/>
    </source>
</evidence>
<comment type="caution">
    <text evidence="2">The sequence shown here is derived from an EMBL/GenBank/DDBJ whole genome shotgun (WGS) entry which is preliminary data.</text>
</comment>
<dbReference type="AlphaFoldDB" id="A0AAV9XEK0"/>
<feature type="signal peptide" evidence="1">
    <location>
        <begin position="1"/>
        <end position="20"/>
    </location>
</feature>